<evidence type="ECO:0000313" key="1">
    <source>
        <dbReference type="EMBL" id="GAA2046324.1"/>
    </source>
</evidence>
<accession>A0ABP5GGW7</accession>
<evidence type="ECO:0000313" key="2">
    <source>
        <dbReference type="Proteomes" id="UP001500751"/>
    </source>
</evidence>
<keyword evidence="2" id="KW-1185">Reference proteome</keyword>
<sequence>MWLLDDMDPTTDEAAQLLRWGRAQRISLCSDDLLSFDDEDLYTYSTRRTRPRYKSERRRGYRESDER</sequence>
<dbReference type="Proteomes" id="UP001500751">
    <property type="component" value="Unassembled WGS sequence"/>
</dbReference>
<comment type="caution">
    <text evidence="1">The sequence shown here is derived from an EMBL/GenBank/DDBJ whole genome shotgun (WGS) entry which is preliminary data.</text>
</comment>
<protein>
    <submittedName>
        <fullName evidence="1">Uncharacterized protein</fullName>
    </submittedName>
</protein>
<organism evidence="1 2">
    <name type="scientific">Catenulispora yoronensis</name>
    <dbReference type="NCBI Taxonomy" id="450799"/>
    <lineage>
        <taxon>Bacteria</taxon>
        <taxon>Bacillati</taxon>
        <taxon>Actinomycetota</taxon>
        <taxon>Actinomycetes</taxon>
        <taxon>Catenulisporales</taxon>
        <taxon>Catenulisporaceae</taxon>
        <taxon>Catenulispora</taxon>
    </lineage>
</organism>
<proteinExistence type="predicted"/>
<name>A0ABP5GGW7_9ACTN</name>
<gene>
    <name evidence="1" type="ORF">GCM10009839_58260</name>
</gene>
<dbReference type="RefSeq" id="WP_344668867.1">
    <property type="nucleotide sequence ID" value="NZ_BAAAQN010000041.1"/>
</dbReference>
<reference evidence="2" key="1">
    <citation type="journal article" date="2019" name="Int. J. Syst. Evol. Microbiol.">
        <title>The Global Catalogue of Microorganisms (GCM) 10K type strain sequencing project: providing services to taxonomists for standard genome sequencing and annotation.</title>
        <authorList>
            <consortium name="The Broad Institute Genomics Platform"/>
            <consortium name="The Broad Institute Genome Sequencing Center for Infectious Disease"/>
            <person name="Wu L."/>
            <person name="Ma J."/>
        </authorList>
    </citation>
    <scope>NUCLEOTIDE SEQUENCE [LARGE SCALE GENOMIC DNA]</scope>
    <source>
        <strain evidence="2">JCM 16014</strain>
    </source>
</reference>
<dbReference type="EMBL" id="BAAAQN010000041">
    <property type="protein sequence ID" value="GAA2046324.1"/>
    <property type="molecule type" value="Genomic_DNA"/>
</dbReference>